<evidence type="ECO:0000259" key="5">
    <source>
        <dbReference type="Pfam" id="PF00535"/>
    </source>
</evidence>
<reference evidence="7" key="1">
    <citation type="journal article" date="2011" name="MBio">
        <title>Novel metabolic attributes of the genus Cyanothece, comprising a group of unicellular nitrogen-fixing Cyanobacteria.</title>
        <authorList>
            <person name="Bandyopadhyay A."/>
            <person name="Elvitigala T."/>
            <person name="Welsh E."/>
            <person name="Stockel J."/>
            <person name="Liberton M."/>
            <person name="Min H."/>
            <person name="Sherman L.A."/>
            <person name="Pakrasi H.B."/>
        </authorList>
    </citation>
    <scope>NUCLEOTIDE SEQUENCE [LARGE SCALE GENOMIC DNA]</scope>
    <source>
        <strain evidence="7">PCC 7424</strain>
    </source>
</reference>
<comment type="similarity">
    <text evidence="2">Belongs to the glycosyltransferase 2 family.</text>
</comment>
<dbReference type="GO" id="GO:0016757">
    <property type="term" value="F:glycosyltransferase activity"/>
    <property type="evidence" value="ECO:0007669"/>
    <property type="project" value="UniProtKB-KW"/>
</dbReference>
<accession>B7K804</accession>
<keyword evidence="4 6" id="KW-0808">Transferase</keyword>
<dbReference type="SUPFAM" id="SSF53448">
    <property type="entry name" value="Nucleotide-diphospho-sugar transferases"/>
    <property type="match status" value="1"/>
</dbReference>
<dbReference type="PANTHER" id="PTHR43179">
    <property type="entry name" value="RHAMNOSYLTRANSFERASE WBBL"/>
    <property type="match status" value="1"/>
</dbReference>
<evidence type="ECO:0000256" key="1">
    <source>
        <dbReference type="ARBA" id="ARBA00004776"/>
    </source>
</evidence>
<proteinExistence type="inferred from homology"/>
<dbReference type="CAZy" id="GT2">
    <property type="family name" value="Glycosyltransferase Family 2"/>
</dbReference>
<evidence type="ECO:0000256" key="3">
    <source>
        <dbReference type="ARBA" id="ARBA00022676"/>
    </source>
</evidence>
<feature type="domain" description="Glycosyltransferase 2-like" evidence="5">
    <location>
        <begin position="17"/>
        <end position="131"/>
    </location>
</feature>
<dbReference type="Proteomes" id="UP000002384">
    <property type="component" value="Chromosome"/>
</dbReference>
<keyword evidence="7" id="KW-1185">Reference proteome</keyword>
<dbReference type="KEGG" id="cyc:PCC7424_0018"/>
<dbReference type="STRING" id="65393.PCC7424_0018"/>
<dbReference type="InterPro" id="IPR029044">
    <property type="entry name" value="Nucleotide-diphossugar_trans"/>
</dbReference>
<dbReference type="AlphaFoldDB" id="B7K804"/>
<keyword evidence="3" id="KW-0328">Glycosyltransferase</keyword>
<evidence type="ECO:0000256" key="4">
    <source>
        <dbReference type="ARBA" id="ARBA00022679"/>
    </source>
</evidence>
<evidence type="ECO:0000313" key="6">
    <source>
        <dbReference type="EMBL" id="ACK68492.1"/>
    </source>
</evidence>
<dbReference type="OrthoDB" id="9813495at2"/>
<protein>
    <submittedName>
        <fullName evidence="6">Glycosyl transferase</fullName>
    </submittedName>
</protein>
<evidence type="ECO:0000313" key="7">
    <source>
        <dbReference type="Proteomes" id="UP000002384"/>
    </source>
</evidence>
<gene>
    <name evidence="6" type="ordered locus">PCC7424_0018</name>
</gene>
<dbReference type="HOGENOM" id="CLU_023845_4_1_3"/>
<organism evidence="6 7">
    <name type="scientific">Gloeothece citriformis (strain PCC 7424)</name>
    <name type="common">Cyanothece sp. (strain PCC 7424)</name>
    <dbReference type="NCBI Taxonomy" id="65393"/>
    <lineage>
        <taxon>Bacteria</taxon>
        <taxon>Bacillati</taxon>
        <taxon>Cyanobacteriota</taxon>
        <taxon>Cyanophyceae</taxon>
        <taxon>Oscillatoriophycideae</taxon>
        <taxon>Chroococcales</taxon>
        <taxon>Aphanothecaceae</taxon>
        <taxon>Gloeothece</taxon>
        <taxon>Gloeothece citriformis</taxon>
    </lineage>
</organism>
<dbReference type="Pfam" id="PF00535">
    <property type="entry name" value="Glycos_transf_2"/>
    <property type="match status" value="1"/>
</dbReference>
<dbReference type="eggNOG" id="COG1216">
    <property type="taxonomic scope" value="Bacteria"/>
</dbReference>
<dbReference type="PANTHER" id="PTHR43179:SF12">
    <property type="entry name" value="GALACTOFURANOSYLTRANSFERASE GLFT2"/>
    <property type="match status" value="1"/>
</dbReference>
<evidence type="ECO:0000256" key="2">
    <source>
        <dbReference type="ARBA" id="ARBA00006739"/>
    </source>
</evidence>
<dbReference type="RefSeq" id="WP_012597443.1">
    <property type="nucleotide sequence ID" value="NC_011729.1"/>
</dbReference>
<dbReference type="EMBL" id="CP001291">
    <property type="protein sequence ID" value="ACK68492.1"/>
    <property type="molecule type" value="Genomic_DNA"/>
</dbReference>
<dbReference type="Gene3D" id="3.90.550.10">
    <property type="entry name" value="Spore Coat Polysaccharide Biosynthesis Protein SpsA, Chain A"/>
    <property type="match status" value="1"/>
</dbReference>
<sequence length="300" mass="35253">MLVEQRPIYLLTVNYYATALITRLISSISELEEIKYQIVIVNNSPDDQSISDLSGHNIYRLEANSNLGFGKACNLGLNWIYQQDNQAVVWLINPDAYLLPDSLNKVNQFFLNYPDISILGTEVYEPEGKIWFGWGKFVKKTGDIVVVETSLDYQDNPYLSAEWVTGCSLLINLAKFQDCPYFDPDYFLYYEDFDFCQRYRNQNHLIAITNQIKIIHEPSSITLKYGYLRLIHNIYSYLLSLEKHTHPFIFWTRFIRMIFMSLIIFPFKPKFALAKLQGILMYCQRFINVLSQKPYVKYTH</sequence>
<comment type="pathway">
    <text evidence="1">Cell wall biogenesis; cell wall polysaccharide biosynthesis.</text>
</comment>
<name>B7K804_GLOC7</name>
<dbReference type="InterPro" id="IPR001173">
    <property type="entry name" value="Glyco_trans_2-like"/>
</dbReference>